<dbReference type="GO" id="GO:0140713">
    <property type="term" value="F:histone chaperone activity"/>
    <property type="evidence" value="ECO:0007669"/>
    <property type="project" value="EnsemblMetazoa"/>
</dbReference>
<comment type="function">
    <text evidence="10">Required for replication-independent chromatin assembly and for the periodic repression of histone gene transcription during the cell cycle.</text>
</comment>
<evidence type="ECO:0000259" key="12">
    <source>
        <dbReference type="Pfam" id="PF07569"/>
    </source>
</evidence>
<dbReference type="Pfam" id="PF07569">
    <property type="entry name" value="Hira"/>
    <property type="match status" value="1"/>
</dbReference>
<dbReference type="GO" id="GO:0006355">
    <property type="term" value="P:regulation of DNA-templated transcription"/>
    <property type="evidence" value="ECO:0007669"/>
    <property type="project" value="InterPro"/>
</dbReference>
<feature type="region of interest" description="Disordered" evidence="11">
    <location>
        <begin position="401"/>
        <end position="449"/>
    </location>
</feature>
<reference evidence="14 15" key="2">
    <citation type="journal article" date="2008" name="Bioinformatics">
        <title>Assembly reconciliation.</title>
        <authorList>
            <person name="Zimin A.V."/>
            <person name="Smith D.R."/>
            <person name="Sutton G."/>
            <person name="Yorke J.A."/>
        </authorList>
    </citation>
    <scope>NUCLEOTIDE SEQUENCE [LARGE SCALE GENOMIC DNA]</scope>
    <source>
        <strain evidence="14 15">TSC#14021-0224.01</strain>
    </source>
</reference>
<dbReference type="GO" id="GO:0001673">
    <property type="term" value="C:male germ cell nucleus"/>
    <property type="evidence" value="ECO:0007669"/>
    <property type="project" value="EnsemblMetazoa"/>
</dbReference>
<dbReference type="FunFam" id="2.130.10.10:FF:001071">
    <property type="entry name" value="Protein HIRA"/>
    <property type="match status" value="1"/>
</dbReference>
<keyword evidence="3 9" id="KW-0853">WD repeat</keyword>
<dbReference type="EMBL" id="CH954180">
    <property type="protein sequence ID" value="EDV47485.1"/>
    <property type="molecule type" value="Genomic_DNA"/>
</dbReference>
<evidence type="ECO:0000256" key="4">
    <source>
        <dbReference type="ARBA" id="ARBA00022737"/>
    </source>
</evidence>
<evidence type="ECO:0000256" key="10">
    <source>
        <dbReference type="RuleBase" id="RU364014"/>
    </source>
</evidence>
<dbReference type="GO" id="GO:0006351">
    <property type="term" value="P:DNA-templated transcription"/>
    <property type="evidence" value="ECO:0007669"/>
    <property type="project" value="InterPro"/>
</dbReference>
<protein>
    <recommendedName>
        <fullName evidence="10">Protein HIRA</fullName>
    </recommendedName>
</protein>
<dbReference type="GO" id="GO:0035041">
    <property type="term" value="P:sperm DNA decondensation"/>
    <property type="evidence" value="ECO:0007669"/>
    <property type="project" value="EnsemblMetazoa"/>
</dbReference>
<dbReference type="InterPro" id="IPR020472">
    <property type="entry name" value="WD40_PAC1"/>
</dbReference>
<keyword evidence="10" id="KW-0678">Repressor</keyword>
<feature type="compositionally biased region" description="Low complexity" evidence="11">
    <location>
        <begin position="891"/>
        <end position="904"/>
    </location>
</feature>
<dbReference type="PhylomeDB" id="B3NTS2"/>
<evidence type="ECO:0000256" key="3">
    <source>
        <dbReference type="ARBA" id="ARBA00022574"/>
    </source>
</evidence>
<evidence type="ECO:0000313" key="14">
    <source>
        <dbReference type="EMBL" id="EDV47485.1"/>
    </source>
</evidence>
<feature type="repeat" description="WD" evidence="9">
    <location>
        <begin position="168"/>
        <end position="200"/>
    </location>
</feature>
<feature type="region of interest" description="Disordered" evidence="11">
    <location>
        <begin position="509"/>
        <end position="552"/>
    </location>
</feature>
<feature type="compositionally biased region" description="Low complexity" evidence="11">
    <location>
        <begin position="1005"/>
        <end position="1048"/>
    </location>
</feature>
<dbReference type="OMA" id="AWVHHDD"/>
<dbReference type="KEGG" id="der:6551628"/>
<evidence type="ECO:0000256" key="1">
    <source>
        <dbReference type="ARBA" id="ARBA00004123"/>
    </source>
</evidence>
<evidence type="ECO:0000256" key="9">
    <source>
        <dbReference type="PROSITE-ProRule" id="PRU00221"/>
    </source>
</evidence>
<dbReference type="GO" id="GO:0006338">
    <property type="term" value="P:chromatin remodeling"/>
    <property type="evidence" value="ECO:0007669"/>
    <property type="project" value="InterPro"/>
</dbReference>
<dbReference type="GO" id="GO:0000417">
    <property type="term" value="C:HIR complex"/>
    <property type="evidence" value="ECO:0007669"/>
    <property type="project" value="TreeGrafter"/>
</dbReference>
<feature type="compositionally biased region" description="Polar residues" evidence="11">
    <location>
        <begin position="541"/>
        <end position="552"/>
    </location>
</feature>
<dbReference type="HOGENOM" id="CLU_004372_3_0_1"/>
<keyword evidence="15" id="KW-1185">Reference proteome</keyword>
<dbReference type="InterPro" id="IPR001680">
    <property type="entry name" value="WD40_rpt"/>
</dbReference>
<feature type="compositionally biased region" description="Polar residues" evidence="11">
    <location>
        <begin position="509"/>
        <end position="518"/>
    </location>
</feature>
<dbReference type="Proteomes" id="UP000008711">
    <property type="component" value="Unassembled WGS sequence"/>
</dbReference>
<dbReference type="InterPro" id="IPR036322">
    <property type="entry name" value="WD40_repeat_dom_sf"/>
</dbReference>
<dbReference type="InterPro" id="IPR055410">
    <property type="entry name" value="Beta-prop_CAF1B_HIR1"/>
</dbReference>
<evidence type="ECO:0000256" key="6">
    <source>
        <dbReference type="ARBA" id="ARBA00023015"/>
    </source>
</evidence>
<feature type="repeat" description="WD" evidence="9">
    <location>
        <begin position="66"/>
        <end position="97"/>
    </location>
</feature>
<evidence type="ECO:0000256" key="11">
    <source>
        <dbReference type="SAM" id="MobiDB-lite"/>
    </source>
</evidence>
<feature type="compositionally biased region" description="Low complexity" evidence="11">
    <location>
        <begin position="918"/>
        <end position="988"/>
    </location>
</feature>
<dbReference type="GO" id="GO:0042585">
    <property type="term" value="C:germinal vesicle"/>
    <property type="evidence" value="ECO:0007669"/>
    <property type="project" value="EnsemblMetazoa"/>
</dbReference>
<dbReference type="GO" id="GO:0031491">
    <property type="term" value="F:nucleosome binding"/>
    <property type="evidence" value="ECO:0007669"/>
    <property type="project" value="TreeGrafter"/>
</dbReference>
<dbReference type="AlphaFoldDB" id="B3NTS2"/>
<evidence type="ECO:0000256" key="7">
    <source>
        <dbReference type="ARBA" id="ARBA00023163"/>
    </source>
</evidence>
<evidence type="ECO:0000256" key="8">
    <source>
        <dbReference type="ARBA" id="ARBA00023242"/>
    </source>
</evidence>
<keyword evidence="4 10" id="KW-0677">Repeat</keyword>
<dbReference type="Pfam" id="PF24105">
    <property type="entry name" value="Beta-prop_CAF1B_HIR1"/>
    <property type="match status" value="1"/>
</dbReference>
<keyword evidence="5 10" id="KW-0156">Chromatin regulator</keyword>
<dbReference type="InterPro" id="IPR011494">
    <property type="entry name" value="HIRA-like_C"/>
</dbReference>
<evidence type="ECO:0000256" key="2">
    <source>
        <dbReference type="ARBA" id="ARBA00007306"/>
    </source>
</evidence>
<keyword evidence="8 10" id="KW-0539">Nucleus</keyword>
<comment type="subcellular location">
    <subcellularLocation>
        <location evidence="1 10">Nucleus</location>
    </subcellularLocation>
</comment>
<dbReference type="GO" id="GO:0000785">
    <property type="term" value="C:chromatin"/>
    <property type="evidence" value="ECO:0007669"/>
    <property type="project" value="TreeGrafter"/>
</dbReference>
<dbReference type="PANTHER" id="PTHR13831">
    <property type="entry name" value="MEMBER OF THE HIR1 FAMILY OF WD-REPEAT PROTEINS"/>
    <property type="match status" value="1"/>
</dbReference>
<evidence type="ECO:0000256" key="5">
    <source>
        <dbReference type="ARBA" id="ARBA00022853"/>
    </source>
</evidence>
<organism evidence="14 15">
    <name type="scientific">Drosophila erecta</name>
    <name type="common">Fruit fly</name>
    <dbReference type="NCBI Taxonomy" id="7220"/>
    <lineage>
        <taxon>Eukaryota</taxon>
        <taxon>Metazoa</taxon>
        <taxon>Ecdysozoa</taxon>
        <taxon>Arthropoda</taxon>
        <taxon>Hexapoda</taxon>
        <taxon>Insecta</taxon>
        <taxon>Pterygota</taxon>
        <taxon>Neoptera</taxon>
        <taxon>Endopterygota</taxon>
        <taxon>Diptera</taxon>
        <taxon>Brachycera</taxon>
        <taxon>Muscomorpha</taxon>
        <taxon>Ephydroidea</taxon>
        <taxon>Drosophilidae</taxon>
        <taxon>Drosophila</taxon>
        <taxon>Sophophora</taxon>
    </lineage>
</organism>
<dbReference type="InterPro" id="IPR031120">
    <property type="entry name" value="HIR1-like"/>
</dbReference>
<dbReference type="OrthoDB" id="1741719at2759"/>
<feature type="domain" description="Protein HIRA-like C-terminal" evidence="12">
    <location>
        <begin position="630"/>
        <end position="828"/>
    </location>
</feature>
<comment type="similarity">
    <text evidence="2 10">Belongs to the WD repeat HIR1 family.</text>
</comment>
<feature type="compositionally biased region" description="Polar residues" evidence="11">
    <location>
        <begin position="409"/>
        <end position="424"/>
    </location>
</feature>
<dbReference type="InterPro" id="IPR019015">
    <property type="entry name" value="HIRA_B_motif"/>
</dbReference>
<name>B3NTS2_DROER</name>
<sequence>MRLLKPAWVHHDDKQIFSVDIHQDCTKFATGGQGSDCGRVVIWNLLPVLSDKAECDADVPKMLCQMDQHLACVNCVRWSQNGQNLASGSDDKLIMIWRKSTGSSGVFGTGGMQKNHESWKCFYTLRGHDGDVLDLAWSPNDAFLASCSIDNTVIIWDAQAFPHSVATLKGHTGLVKGVSWDPLGRFLASQSDDRSIKIWNTMDWNLSHTITEPFEECGGTTHILRLSWSPDGLYLVSAHAMNGGGPTAQIIEREGWKCDKDFVGHRKAVTCVRFHNSILRRQDNDGSPSKPLQYCCLAVGSRDRSLSVWMTALKRPMVVIHELFNDSVLDLSWGPKECLLMACSGDGSIACLKFTEEELGKAISEDEKNAIIRKMYGQNYVNGLGKHAPLLEHPQRLLLPQGDKPTKFPLNNNSEANQRPISKQTETRTKDGKRRITPMFIPLHEDGPTSLSMNIVSSSGSAATALTSCSAAAGAVSAAAPTESAATPLMPLEPLVSKSDLGRLDSRLKTQPASQRRQSLPFDPGQTNELPRSPRLEEHQSSTSGPSNLNVTATGKSEFVKAALDYRLHVSNGHLKTQHGMLAKVTASDSKEMLWEFYVGSPVVNLNLCGKYAMLCSLDGSMRLISMETGCPVFPAISLTSSAVHCAFSPDNSLVGVLTECGLLRIWDIAKKVISLAAGCLELLNKHGTAVQFSVTNQGMPLIGFPSGNSYSYSTSLQSWLVLATKDAIMYHGIRGTLPRDMDQMQQKFPLLSMQASSQNYFSFTGSMELRHSESWQQSAKIRFIENQIKLCEALQSLDELQHWHKMLTFQLATHGSEKRMRVFLDDLLSMPEPGISQFVPKLELMQCVLDTLKPHSEWNRLQLEYAELLRECKSERQKDIFATPAPPQPKAASSAGSSPRSGAIGDEATGEDATENTGATAVAAAGGSGSPGAVTTSTGTTTTTTTSSSLSSSGSSSSNSTSGSGSSSSSSSSSSLSVPQPAPSLSPEIRTLDSPTVCIDDDLLSASSSLPPLDTSPAEVSPASTSGGAVSTSPAASVAGSVPVSSSKAVETDQT</sequence>
<feature type="domain" description="CAF1B/HIR1 beta-propeller" evidence="13">
    <location>
        <begin position="1"/>
        <end position="359"/>
    </location>
</feature>
<dbReference type="CDD" id="cd00200">
    <property type="entry name" value="WD40"/>
    <property type="match status" value="1"/>
</dbReference>
<dbReference type="Gene3D" id="2.130.10.10">
    <property type="entry name" value="YVTN repeat-like/Quinoprotein amine dehydrogenase"/>
    <property type="match status" value="3"/>
</dbReference>
<keyword evidence="7 10" id="KW-0804">Transcription</keyword>
<reference evidence="14 15" key="1">
    <citation type="journal article" date="2007" name="Nature">
        <title>Evolution of genes and genomes on the Drosophila phylogeny.</title>
        <authorList>
            <consortium name="Drosophila 12 Genomes Consortium"/>
            <person name="Clark A.G."/>
            <person name="Eisen M.B."/>
            <person name="Smith D.R."/>
            <person name="Bergman C.M."/>
            <person name="Oliver B."/>
            <person name="Markow T.A."/>
            <person name="Kaufman T.C."/>
            <person name="Kellis M."/>
            <person name="Gelbart W."/>
            <person name="Iyer V.N."/>
            <person name="Pollard D.A."/>
            <person name="Sackton T.B."/>
            <person name="Larracuente A.M."/>
            <person name="Singh N.D."/>
            <person name="Abad J.P."/>
            <person name="Abt D.N."/>
            <person name="Adryan B."/>
            <person name="Aguade M."/>
            <person name="Akashi H."/>
            <person name="Anderson W.W."/>
            <person name="Aquadro C.F."/>
            <person name="Ardell D.H."/>
            <person name="Arguello R."/>
            <person name="Artieri C.G."/>
            <person name="Barbash D.A."/>
            <person name="Barker D."/>
            <person name="Barsanti P."/>
            <person name="Batterham P."/>
            <person name="Batzoglou S."/>
            <person name="Begun D."/>
            <person name="Bhutkar A."/>
            <person name="Blanco E."/>
            <person name="Bosak S.A."/>
            <person name="Bradley R.K."/>
            <person name="Brand A.D."/>
            <person name="Brent M.R."/>
            <person name="Brooks A.N."/>
            <person name="Brown R.H."/>
            <person name="Butlin R.K."/>
            <person name="Caggese C."/>
            <person name="Calvi B.R."/>
            <person name="Bernardo de Carvalho A."/>
            <person name="Caspi A."/>
            <person name="Castrezana S."/>
            <person name="Celniker S.E."/>
            <person name="Chang J.L."/>
            <person name="Chapple C."/>
            <person name="Chatterji S."/>
            <person name="Chinwalla A."/>
            <person name="Civetta A."/>
            <person name="Clifton S.W."/>
            <person name="Comeron J.M."/>
            <person name="Costello J.C."/>
            <person name="Coyne J.A."/>
            <person name="Daub J."/>
            <person name="David R.G."/>
            <person name="Delcher A.L."/>
            <person name="Delehaunty K."/>
            <person name="Do C.B."/>
            <person name="Ebling H."/>
            <person name="Edwards K."/>
            <person name="Eickbush T."/>
            <person name="Evans J.D."/>
            <person name="Filipski A."/>
            <person name="Findeiss S."/>
            <person name="Freyhult E."/>
            <person name="Fulton L."/>
            <person name="Fulton R."/>
            <person name="Garcia A.C."/>
            <person name="Gardiner A."/>
            <person name="Garfield D.A."/>
            <person name="Garvin B.E."/>
            <person name="Gibson G."/>
            <person name="Gilbert D."/>
            <person name="Gnerre S."/>
            <person name="Godfrey J."/>
            <person name="Good R."/>
            <person name="Gotea V."/>
            <person name="Gravely B."/>
            <person name="Greenberg A.J."/>
            <person name="Griffiths-Jones S."/>
            <person name="Gross S."/>
            <person name="Guigo R."/>
            <person name="Gustafson E.A."/>
            <person name="Haerty W."/>
            <person name="Hahn M.W."/>
            <person name="Halligan D.L."/>
            <person name="Halpern A.L."/>
            <person name="Halter G.M."/>
            <person name="Han M.V."/>
            <person name="Heger A."/>
            <person name="Hillier L."/>
            <person name="Hinrichs A.S."/>
            <person name="Holmes I."/>
            <person name="Hoskins R.A."/>
            <person name="Hubisz M.J."/>
            <person name="Hultmark D."/>
            <person name="Huntley M.A."/>
            <person name="Jaffe D.B."/>
            <person name="Jagadeeshan S."/>
            <person name="Jeck W.R."/>
            <person name="Johnson J."/>
            <person name="Jones C.D."/>
            <person name="Jordan W.C."/>
            <person name="Karpen G.H."/>
            <person name="Kataoka E."/>
            <person name="Keightley P.D."/>
            <person name="Kheradpour P."/>
            <person name="Kirkness E.F."/>
            <person name="Koerich L.B."/>
            <person name="Kristiansen K."/>
            <person name="Kudrna D."/>
            <person name="Kulathinal R.J."/>
            <person name="Kumar S."/>
            <person name="Kwok R."/>
            <person name="Lander E."/>
            <person name="Langley C.H."/>
            <person name="Lapoint R."/>
            <person name="Lazzaro B.P."/>
            <person name="Lee S.J."/>
            <person name="Levesque L."/>
            <person name="Li R."/>
            <person name="Lin C.F."/>
            <person name="Lin M.F."/>
            <person name="Lindblad-Toh K."/>
            <person name="Llopart A."/>
            <person name="Long M."/>
            <person name="Low L."/>
            <person name="Lozovsky E."/>
            <person name="Lu J."/>
            <person name="Luo M."/>
            <person name="Machado C.A."/>
            <person name="Makalowski W."/>
            <person name="Marzo M."/>
            <person name="Matsuda M."/>
            <person name="Matzkin L."/>
            <person name="McAllister B."/>
            <person name="McBride C.S."/>
            <person name="McKernan B."/>
            <person name="McKernan K."/>
            <person name="Mendez-Lago M."/>
            <person name="Minx P."/>
            <person name="Mollenhauer M.U."/>
            <person name="Montooth K."/>
            <person name="Mount S.M."/>
            <person name="Mu X."/>
            <person name="Myers E."/>
            <person name="Negre B."/>
            <person name="Newfeld S."/>
            <person name="Nielsen R."/>
            <person name="Noor M.A."/>
            <person name="O'Grady P."/>
            <person name="Pachter L."/>
            <person name="Papaceit M."/>
            <person name="Parisi M.J."/>
            <person name="Parisi M."/>
            <person name="Parts L."/>
            <person name="Pedersen J.S."/>
            <person name="Pesole G."/>
            <person name="Phillippy A.M."/>
            <person name="Ponting C.P."/>
            <person name="Pop M."/>
            <person name="Porcelli D."/>
            <person name="Powell J.R."/>
            <person name="Prohaska S."/>
            <person name="Pruitt K."/>
            <person name="Puig M."/>
            <person name="Quesneville H."/>
            <person name="Ram K.R."/>
            <person name="Rand D."/>
            <person name="Rasmussen M.D."/>
            <person name="Reed L.K."/>
            <person name="Reenan R."/>
            <person name="Reily A."/>
            <person name="Remington K.A."/>
            <person name="Rieger T.T."/>
            <person name="Ritchie M.G."/>
            <person name="Robin C."/>
            <person name="Rogers Y.H."/>
            <person name="Rohde C."/>
            <person name="Rozas J."/>
            <person name="Rubenfield M.J."/>
            <person name="Ruiz A."/>
            <person name="Russo S."/>
            <person name="Salzberg S.L."/>
            <person name="Sanchez-Gracia A."/>
            <person name="Saranga D.J."/>
            <person name="Sato H."/>
            <person name="Schaeffer S.W."/>
            <person name="Schatz M.C."/>
            <person name="Schlenke T."/>
            <person name="Schwartz R."/>
            <person name="Segarra C."/>
            <person name="Singh R.S."/>
            <person name="Sirot L."/>
            <person name="Sirota M."/>
            <person name="Sisneros N.B."/>
            <person name="Smith C.D."/>
            <person name="Smith T.F."/>
            <person name="Spieth J."/>
            <person name="Stage D.E."/>
            <person name="Stark A."/>
            <person name="Stephan W."/>
            <person name="Strausberg R.L."/>
            <person name="Strempel S."/>
            <person name="Sturgill D."/>
            <person name="Sutton G."/>
            <person name="Sutton G.G."/>
            <person name="Tao W."/>
            <person name="Teichmann S."/>
            <person name="Tobari Y.N."/>
            <person name="Tomimura Y."/>
            <person name="Tsolas J.M."/>
            <person name="Valente V.L."/>
            <person name="Venter E."/>
            <person name="Venter J.C."/>
            <person name="Vicario S."/>
            <person name="Vieira F.G."/>
            <person name="Vilella A.J."/>
            <person name="Villasante A."/>
            <person name="Walenz B."/>
            <person name="Wang J."/>
            <person name="Wasserman M."/>
            <person name="Watts T."/>
            <person name="Wilson D."/>
            <person name="Wilson R.K."/>
            <person name="Wing R.A."/>
            <person name="Wolfner M.F."/>
            <person name="Wong A."/>
            <person name="Wong G.K."/>
            <person name="Wu C.I."/>
            <person name="Wu G."/>
            <person name="Yamamoto D."/>
            <person name="Yang H.P."/>
            <person name="Yang S.P."/>
            <person name="Yorke J.A."/>
            <person name="Yoshida K."/>
            <person name="Zdobnov E."/>
            <person name="Zhang P."/>
            <person name="Zhang Y."/>
            <person name="Zimin A.V."/>
            <person name="Baldwin J."/>
            <person name="Abdouelleil A."/>
            <person name="Abdulkadir J."/>
            <person name="Abebe A."/>
            <person name="Abera B."/>
            <person name="Abreu J."/>
            <person name="Acer S.C."/>
            <person name="Aftuck L."/>
            <person name="Alexander A."/>
            <person name="An P."/>
            <person name="Anderson E."/>
            <person name="Anderson S."/>
            <person name="Arachi H."/>
            <person name="Azer M."/>
            <person name="Bachantsang P."/>
            <person name="Barry A."/>
            <person name="Bayul T."/>
            <person name="Berlin A."/>
            <person name="Bessette D."/>
            <person name="Bloom T."/>
            <person name="Blye J."/>
            <person name="Boguslavskiy L."/>
            <person name="Bonnet C."/>
            <person name="Boukhgalter B."/>
            <person name="Bourzgui I."/>
            <person name="Brown A."/>
            <person name="Cahill P."/>
            <person name="Channer S."/>
            <person name="Cheshatsang Y."/>
            <person name="Chuda L."/>
            <person name="Citroen M."/>
            <person name="Collymore A."/>
            <person name="Cooke P."/>
            <person name="Costello M."/>
            <person name="D'Aco K."/>
            <person name="Daza R."/>
            <person name="De Haan G."/>
            <person name="DeGray S."/>
            <person name="DeMaso C."/>
            <person name="Dhargay N."/>
            <person name="Dooley K."/>
            <person name="Dooley E."/>
            <person name="Doricent M."/>
            <person name="Dorje P."/>
            <person name="Dorjee K."/>
            <person name="Dupes A."/>
            <person name="Elong R."/>
            <person name="Falk J."/>
            <person name="Farina A."/>
            <person name="Faro S."/>
            <person name="Ferguson D."/>
            <person name="Fisher S."/>
            <person name="Foley C.D."/>
            <person name="Franke A."/>
            <person name="Friedrich D."/>
            <person name="Gadbois L."/>
            <person name="Gearin G."/>
            <person name="Gearin C.R."/>
            <person name="Giannoukos G."/>
            <person name="Goode T."/>
            <person name="Graham J."/>
            <person name="Grandbois E."/>
            <person name="Grewal S."/>
            <person name="Gyaltsen K."/>
            <person name="Hafez N."/>
            <person name="Hagos B."/>
            <person name="Hall J."/>
            <person name="Henson C."/>
            <person name="Hollinger A."/>
            <person name="Honan T."/>
            <person name="Huard M.D."/>
            <person name="Hughes L."/>
            <person name="Hurhula B."/>
            <person name="Husby M.E."/>
            <person name="Kamat A."/>
            <person name="Kanga B."/>
            <person name="Kashin S."/>
            <person name="Khazanovich D."/>
            <person name="Kisner P."/>
            <person name="Lance K."/>
            <person name="Lara M."/>
            <person name="Lee W."/>
            <person name="Lennon N."/>
            <person name="Letendre F."/>
            <person name="LeVine R."/>
            <person name="Lipovsky A."/>
            <person name="Liu X."/>
            <person name="Liu J."/>
            <person name="Liu S."/>
            <person name="Lokyitsang T."/>
            <person name="Lokyitsang Y."/>
            <person name="Lubonja R."/>
            <person name="Lui A."/>
            <person name="MacDonald P."/>
            <person name="Magnisalis V."/>
            <person name="Maru K."/>
            <person name="Matthews C."/>
            <person name="McCusker W."/>
            <person name="McDonough S."/>
            <person name="Mehta T."/>
            <person name="Meldrim J."/>
            <person name="Meneus L."/>
            <person name="Mihai O."/>
            <person name="Mihalev A."/>
            <person name="Mihova T."/>
            <person name="Mittelman R."/>
            <person name="Mlenga V."/>
            <person name="Montmayeur A."/>
            <person name="Mulrain L."/>
            <person name="Navidi A."/>
            <person name="Naylor J."/>
            <person name="Negash T."/>
            <person name="Nguyen T."/>
            <person name="Nguyen N."/>
            <person name="Nicol R."/>
            <person name="Norbu C."/>
            <person name="Norbu N."/>
            <person name="Novod N."/>
            <person name="O'Neill B."/>
            <person name="Osman S."/>
            <person name="Markiewicz E."/>
            <person name="Oyono O.L."/>
            <person name="Patti C."/>
            <person name="Phunkhang P."/>
            <person name="Pierre F."/>
            <person name="Priest M."/>
            <person name="Raghuraman S."/>
            <person name="Rege F."/>
            <person name="Reyes R."/>
            <person name="Rise C."/>
            <person name="Rogov P."/>
            <person name="Ross K."/>
            <person name="Ryan E."/>
            <person name="Settipalli S."/>
            <person name="Shea T."/>
            <person name="Sherpa N."/>
            <person name="Shi L."/>
            <person name="Shih D."/>
            <person name="Sparrow T."/>
            <person name="Spaulding J."/>
            <person name="Stalker J."/>
            <person name="Stange-Thomann N."/>
            <person name="Stavropoulos S."/>
            <person name="Stone C."/>
            <person name="Strader C."/>
            <person name="Tesfaye S."/>
            <person name="Thomson T."/>
            <person name="Thoulutsang Y."/>
            <person name="Thoulutsang D."/>
            <person name="Topham K."/>
            <person name="Topping I."/>
            <person name="Tsamla T."/>
            <person name="Vassiliev H."/>
            <person name="Vo A."/>
            <person name="Wangchuk T."/>
            <person name="Wangdi T."/>
            <person name="Weiand M."/>
            <person name="Wilkinson J."/>
            <person name="Wilson A."/>
            <person name="Yadav S."/>
            <person name="Young G."/>
            <person name="Yu Q."/>
            <person name="Zembek L."/>
            <person name="Zhong D."/>
            <person name="Zimmer A."/>
            <person name="Zwirko Z."/>
            <person name="Jaffe D.B."/>
            <person name="Alvarez P."/>
            <person name="Brockman W."/>
            <person name="Butler J."/>
            <person name="Chin C."/>
            <person name="Gnerre S."/>
            <person name="Grabherr M."/>
            <person name="Kleber M."/>
            <person name="Mauceli E."/>
            <person name="MacCallum I."/>
        </authorList>
    </citation>
    <scope>NUCLEOTIDE SEQUENCE [LARGE SCALE GENOMIC DNA]</scope>
    <source>
        <strain evidence="14 15">TSC#14021-0224.01</strain>
    </source>
</reference>
<dbReference type="SUPFAM" id="SSF50978">
    <property type="entry name" value="WD40 repeat-like"/>
    <property type="match status" value="2"/>
</dbReference>
<dbReference type="SMART" id="SM00320">
    <property type="entry name" value="WD40"/>
    <property type="match status" value="7"/>
</dbReference>
<dbReference type="PRINTS" id="PR00320">
    <property type="entry name" value="GPROTEINBRPT"/>
</dbReference>
<evidence type="ECO:0000313" key="15">
    <source>
        <dbReference type="Proteomes" id="UP000008711"/>
    </source>
</evidence>
<keyword evidence="6 10" id="KW-0805">Transcription regulation</keyword>
<evidence type="ECO:0000259" key="13">
    <source>
        <dbReference type="Pfam" id="PF24105"/>
    </source>
</evidence>
<feature type="repeat" description="WD" evidence="9">
    <location>
        <begin position="125"/>
        <end position="157"/>
    </location>
</feature>
<dbReference type="Pfam" id="PF09453">
    <property type="entry name" value="HIRA_B"/>
    <property type="match status" value="1"/>
</dbReference>
<dbReference type="PROSITE" id="PS50082">
    <property type="entry name" value="WD_REPEATS_2"/>
    <property type="match status" value="3"/>
</dbReference>
<feature type="region of interest" description="Disordered" evidence="11">
    <location>
        <begin position="881"/>
        <end position="1056"/>
    </location>
</feature>
<accession>B3NTS2</accession>
<dbReference type="PANTHER" id="PTHR13831:SF0">
    <property type="entry name" value="PROTEIN HIRA"/>
    <property type="match status" value="1"/>
</dbReference>
<dbReference type="InterPro" id="IPR015943">
    <property type="entry name" value="WD40/YVTN_repeat-like_dom_sf"/>
</dbReference>
<dbReference type="eggNOG" id="KOG0973">
    <property type="taxonomic scope" value="Eukaryota"/>
</dbReference>
<proteinExistence type="inferred from homology"/>
<dbReference type="PROSITE" id="PS50294">
    <property type="entry name" value="WD_REPEATS_REGION"/>
    <property type="match status" value="3"/>
</dbReference>
<gene>
    <name evidence="14" type="primary">Dere\GG19653</name>
    <name evidence="14" type="synonym">dere_GLEANR_4379</name>
    <name evidence="14" type="synonym">GG19653</name>
    <name evidence="14" type="ORF">Dere_GG19653</name>
</gene>